<keyword evidence="7 17" id="KW-0256">Endoplasmic reticulum</keyword>
<protein>
    <recommendedName>
        <fullName evidence="19">Small COPII coat GTPase SAR1</fullName>
    </recommendedName>
</protein>
<evidence type="ECO:0000256" key="16">
    <source>
        <dbReference type="PIRSR" id="PIRSR606689-2"/>
    </source>
</evidence>
<keyword evidence="13" id="KW-0479">Metal-binding</keyword>
<gene>
    <name evidence="18" type="ORF">PCAR00345_LOCUS26907</name>
</gene>
<evidence type="ECO:0000256" key="10">
    <source>
        <dbReference type="ARBA" id="ARBA00023034"/>
    </source>
</evidence>
<dbReference type="SUPFAM" id="SSF52540">
    <property type="entry name" value="P-loop containing nucleoside triphosphate hydrolases"/>
    <property type="match status" value="1"/>
</dbReference>
<evidence type="ECO:0000256" key="9">
    <source>
        <dbReference type="ARBA" id="ARBA00022927"/>
    </source>
</evidence>
<evidence type="ECO:0000256" key="4">
    <source>
        <dbReference type="ARBA" id="ARBA00022448"/>
    </source>
</evidence>
<dbReference type="FunFam" id="3.40.50.300:FF:000161">
    <property type="entry name" value="Small COPII coat GTPase"/>
    <property type="match status" value="1"/>
</dbReference>
<feature type="binding site" evidence="14">
    <location>
        <position position="33"/>
    </location>
    <ligand>
        <name>GTP</name>
        <dbReference type="ChEBI" id="CHEBI:37565"/>
    </ligand>
</feature>
<feature type="binding site" evidence="16">
    <location>
        <position position="34"/>
    </location>
    <ligand>
        <name>Mg(2+)</name>
        <dbReference type="ChEBI" id="CHEBI:18420"/>
    </ligand>
</feature>
<feature type="binding site" evidence="14">
    <location>
        <position position="35"/>
    </location>
    <ligand>
        <name>GTP</name>
        <dbReference type="ChEBI" id="CHEBI:37565"/>
    </ligand>
</feature>
<dbReference type="Pfam" id="PF00025">
    <property type="entry name" value="Arf"/>
    <property type="match status" value="1"/>
</dbReference>
<dbReference type="AlphaFoldDB" id="A0A7S4BRA0"/>
<dbReference type="EMBL" id="HBIZ01042141">
    <property type="protein sequence ID" value="CAE0774294.1"/>
    <property type="molecule type" value="Transcribed_RNA"/>
</dbReference>
<dbReference type="InterPro" id="IPR005225">
    <property type="entry name" value="Small_GTP-bd"/>
</dbReference>
<keyword evidence="11 15" id="KW-0342">GTP-binding</keyword>
<name>A0A7S4BRA0_CHRCT</name>
<dbReference type="PROSITE" id="PS51422">
    <property type="entry name" value="SAR1"/>
    <property type="match status" value="1"/>
</dbReference>
<feature type="binding site" evidence="14">
    <location>
        <position position="132"/>
    </location>
    <ligand>
        <name>GTP</name>
        <dbReference type="ChEBI" id="CHEBI:37565"/>
    </ligand>
</feature>
<evidence type="ECO:0008006" key="19">
    <source>
        <dbReference type="Google" id="ProtNLM"/>
    </source>
</evidence>
<dbReference type="CDD" id="cd00879">
    <property type="entry name" value="Sar1"/>
    <property type="match status" value="1"/>
</dbReference>
<dbReference type="GO" id="GO:0005789">
    <property type="term" value="C:endoplasmic reticulum membrane"/>
    <property type="evidence" value="ECO:0007669"/>
    <property type="project" value="UniProtKB-SubCell"/>
</dbReference>
<keyword evidence="5 14" id="KW-0547">Nucleotide-binding</keyword>
<accession>A0A7S4BRA0</accession>
<evidence type="ECO:0000256" key="12">
    <source>
        <dbReference type="ARBA" id="ARBA00023136"/>
    </source>
</evidence>
<evidence type="ECO:0000256" key="3">
    <source>
        <dbReference type="ARBA" id="ARBA00007507"/>
    </source>
</evidence>
<evidence type="ECO:0000256" key="2">
    <source>
        <dbReference type="ARBA" id="ARBA00004406"/>
    </source>
</evidence>
<feature type="binding site" evidence="15">
    <location>
        <position position="73"/>
    </location>
    <ligand>
        <name>GTP</name>
        <dbReference type="ChEBI" id="CHEBI:37565"/>
    </ligand>
</feature>
<dbReference type="GO" id="GO:0000139">
    <property type="term" value="C:Golgi membrane"/>
    <property type="evidence" value="ECO:0007669"/>
    <property type="project" value="UniProtKB-SubCell"/>
</dbReference>
<comment type="subcellular location">
    <subcellularLocation>
        <location evidence="2">Endoplasmic reticulum membrane</location>
        <topology evidence="2">Peripheral membrane protein</topology>
    </subcellularLocation>
    <subcellularLocation>
        <location evidence="1">Golgi apparatus membrane</location>
        <topology evidence="1">Peripheral membrane protein</topology>
    </subcellularLocation>
</comment>
<feature type="binding site" evidence="14">
    <location>
        <position position="129"/>
    </location>
    <ligand>
        <name>GTP</name>
        <dbReference type="ChEBI" id="CHEBI:37565"/>
    </ligand>
</feature>
<dbReference type="GO" id="GO:0006886">
    <property type="term" value="P:intracellular protein transport"/>
    <property type="evidence" value="ECO:0007669"/>
    <property type="project" value="InterPro"/>
</dbReference>
<dbReference type="InterPro" id="IPR006689">
    <property type="entry name" value="Small_GTPase_ARF/SAR"/>
</dbReference>
<feature type="binding site" evidence="14">
    <location>
        <position position="173"/>
    </location>
    <ligand>
        <name>GTP</name>
        <dbReference type="ChEBI" id="CHEBI:37565"/>
    </ligand>
</feature>
<dbReference type="InterPro" id="IPR027417">
    <property type="entry name" value="P-loop_NTPase"/>
</dbReference>
<keyword evidence="4 17" id="KW-0813">Transport</keyword>
<organism evidence="18">
    <name type="scientific">Chrysotila carterae</name>
    <name type="common">Marine alga</name>
    <name type="synonym">Syracosphaera carterae</name>
    <dbReference type="NCBI Taxonomy" id="13221"/>
    <lineage>
        <taxon>Eukaryota</taxon>
        <taxon>Haptista</taxon>
        <taxon>Haptophyta</taxon>
        <taxon>Prymnesiophyceae</taxon>
        <taxon>Isochrysidales</taxon>
        <taxon>Isochrysidaceae</taxon>
        <taxon>Chrysotila</taxon>
    </lineage>
</organism>
<feature type="binding site" evidence="14">
    <location>
        <position position="174"/>
    </location>
    <ligand>
        <name>GTP</name>
        <dbReference type="ChEBI" id="CHEBI:37565"/>
    </ligand>
</feature>
<dbReference type="GO" id="GO:0003924">
    <property type="term" value="F:GTPase activity"/>
    <property type="evidence" value="ECO:0007669"/>
    <property type="project" value="InterPro"/>
</dbReference>
<feature type="binding site" evidence="14">
    <location>
        <position position="32"/>
    </location>
    <ligand>
        <name>GTP</name>
        <dbReference type="ChEBI" id="CHEBI:37565"/>
    </ligand>
</feature>
<dbReference type="GO" id="GO:0005525">
    <property type="term" value="F:GTP binding"/>
    <property type="evidence" value="ECO:0007669"/>
    <property type="project" value="UniProtKB-KW"/>
</dbReference>
<dbReference type="NCBIfam" id="TIGR00231">
    <property type="entry name" value="small_GTP"/>
    <property type="match status" value="1"/>
</dbReference>
<feature type="binding site" evidence="14">
    <location>
        <position position="130"/>
    </location>
    <ligand>
        <name>GTP</name>
        <dbReference type="ChEBI" id="CHEBI:37565"/>
    </ligand>
</feature>
<dbReference type="SMART" id="SM00178">
    <property type="entry name" value="SAR"/>
    <property type="match status" value="1"/>
</dbReference>
<feature type="binding site" evidence="13">
    <location>
        <position position="29"/>
    </location>
    <ligand>
        <name>Mg(2+)</name>
        <dbReference type="ChEBI" id="CHEBI:18420"/>
    </ligand>
</feature>
<reference evidence="18" key="1">
    <citation type="submission" date="2021-01" db="EMBL/GenBank/DDBJ databases">
        <authorList>
            <person name="Corre E."/>
            <person name="Pelletier E."/>
            <person name="Niang G."/>
            <person name="Scheremetjew M."/>
            <person name="Finn R."/>
            <person name="Kale V."/>
            <person name="Holt S."/>
            <person name="Cochrane G."/>
            <person name="Meng A."/>
            <person name="Brown T."/>
            <person name="Cohen L."/>
        </authorList>
    </citation>
    <scope>NUCLEOTIDE SEQUENCE</scope>
    <source>
        <strain evidence="18">CCMP645</strain>
    </source>
</reference>
<feature type="binding site" evidence="14">
    <location>
        <position position="34"/>
    </location>
    <ligand>
        <name>GTP</name>
        <dbReference type="ChEBI" id="CHEBI:37565"/>
    </ligand>
</feature>
<evidence type="ECO:0000256" key="15">
    <source>
        <dbReference type="PIRSR" id="PIRSR606689-1"/>
    </source>
</evidence>
<evidence type="ECO:0000256" key="6">
    <source>
        <dbReference type="ARBA" id="ARBA00022801"/>
    </source>
</evidence>
<evidence type="ECO:0000256" key="14">
    <source>
        <dbReference type="PIRSR" id="PIRSR606687-2"/>
    </source>
</evidence>
<feature type="binding site" evidence="15">
    <location>
        <begin position="129"/>
        <end position="132"/>
    </location>
    <ligand>
        <name>GTP</name>
        <dbReference type="ChEBI" id="CHEBI:37565"/>
    </ligand>
</feature>
<evidence type="ECO:0000256" key="11">
    <source>
        <dbReference type="ARBA" id="ARBA00023134"/>
    </source>
</evidence>
<dbReference type="PRINTS" id="PR00328">
    <property type="entry name" value="SAR1GTPBP"/>
</dbReference>
<sequence>MFLIDWFWSTLNYLGLAHKNAKILFLGLDNAGKTTLLHMLKDERLSQHNPTQHPTSEELSIAKIKFRTFDLGGHEIARRVWKDYFPQVDAIVFLVDAHDRERFPESKKELDQLLQCEELNEVPFLILGNKIDLGRAASEDELRVELGLHHLTTGKGKQSLTGIRPMELFMCSVVKRAGYGDGATRCPHAANARPAYEHPAHAHHAHHHAAQRKLRSVLYSEFAAVQRHMRHCLLPLYTTEPASRPTPLRLRRSQRCVCSCVAVEAATANPPASGPSLRNQRGRHCGLLRFGARECI</sequence>
<dbReference type="PROSITE" id="PS51417">
    <property type="entry name" value="ARF"/>
    <property type="match status" value="1"/>
</dbReference>
<feature type="binding site" evidence="15">
    <location>
        <begin position="27"/>
        <end position="34"/>
    </location>
    <ligand>
        <name>GTP</name>
        <dbReference type="ChEBI" id="CHEBI:37565"/>
    </ligand>
</feature>
<evidence type="ECO:0000313" key="18">
    <source>
        <dbReference type="EMBL" id="CAE0774294.1"/>
    </source>
</evidence>
<dbReference type="GO" id="GO:0016192">
    <property type="term" value="P:vesicle-mediated transport"/>
    <property type="evidence" value="ECO:0007669"/>
    <property type="project" value="UniProtKB-KW"/>
</dbReference>
<keyword evidence="13" id="KW-0460">Magnesium</keyword>
<keyword evidence="10 17" id="KW-0333">Golgi apparatus</keyword>
<evidence type="ECO:0000256" key="17">
    <source>
        <dbReference type="RuleBase" id="RU003926"/>
    </source>
</evidence>
<evidence type="ECO:0000256" key="8">
    <source>
        <dbReference type="ARBA" id="ARBA00022892"/>
    </source>
</evidence>
<feature type="binding site" evidence="14">
    <location>
        <position position="30"/>
    </location>
    <ligand>
        <name>GTP</name>
        <dbReference type="ChEBI" id="CHEBI:37565"/>
    </ligand>
</feature>
<dbReference type="GO" id="GO:0046872">
    <property type="term" value="F:metal ion binding"/>
    <property type="evidence" value="ECO:0007669"/>
    <property type="project" value="UniProtKB-KW"/>
</dbReference>
<evidence type="ECO:0000256" key="7">
    <source>
        <dbReference type="ARBA" id="ARBA00022824"/>
    </source>
</evidence>
<feature type="binding site" evidence="16">
    <location>
        <position position="51"/>
    </location>
    <ligand>
        <name>Mg(2+)</name>
        <dbReference type="ChEBI" id="CHEBI:18420"/>
    </ligand>
</feature>
<keyword evidence="8 17" id="KW-0931">ER-Golgi transport</keyword>
<evidence type="ECO:0000256" key="1">
    <source>
        <dbReference type="ARBA" id="ARBA00004395"/>
    </source>
</evidence>
<keyword evidence="9 17" id="KW-0653">Protein transport</keyword>
<keyword evidence="6" id="KW-0378">Hydrolase</keyword>
<dbReference type="Gene3D" id="3.40.50.300">
    <property type="entry name" value="P-loop containing nucleotide triphosphate hydrolases"/>
    <property type="match status" value="1"/>
</dbReference>
<keyword evidence="12" id="KW-0472">Membrane</keyword>
<evidence type="ECO:0000256" key="13">
    <source>
        <dbReference type="PIRSR" id="PIRSR606687-1"/>
    </source>
</evidence>
<dbReference type="InterPro" id="IPR006687">
    <property type="entry name" value="Small_GTPase_SAR1"/>
</dbReference>
<dbReference type="PANTHER" id="PTHR45684">
    <property type="entry name" value="RE74312P"/>
    <property type="match status" value="1"/>
</dbReference>
<dbReference type="SMART" id="SM00177">
    <property type="entry name" value="ARF"/>
    <property type="match status" value="1"/>
</dbReference>
<proteinExistence type="inferred from homology"/>
<comment type="similarity">
    <text evidence="3 17">Belongs to the small GTPase superfamily. SAR1 family.</text>
</comment>
<evidence type="ECO:0000256" key="5">
    <source>
        <dbReference type="ARBA" id="ARBA00022741"/>
    </source>
</evidence>